<evidence type="ECO:0000313" key="1">
    <source>
        <dbReference type="EMBL" id="KKN09784.1"/>
    </source>
</evidence>
<proteinExistence type="predicted"/>
<dbReference type="AlphaFoldDB" id="A0A0F9MVL7"/>
<organism evidence="1">
    <name type="scientific">marine sediment metagenome</name>
    <dbReference type="NCBI Taxonomy" id="412755"/>
    <lineage>
        <taxon>unclassified sequences</taxon>
        <taxon>metagenomes</taxon>
        <taxon>ecological metagenomes</taxon>
    </lineage>
</organism>
<dbReference type="InterPro" id="IPR006427">
    <property type="entry name" value="Portal_HK97"/>
</dbReference>
<dbReference type="Pfam" id="PF04860">
    <property type="entry name" value="Phage_portal"/>
    <property type="match status" value="1"/>
</dbReference>
<comment type="caution">
    <text evidence="1">The sequence shown here is derived from an EMBL/GenBank/DDBJ whole genome shotgun (WGS) entry which is preliminary data.</text>
</comment>
<reference evidence="1" key="1">
    <citation type="journal article" date="2015" name="Nature">
        <title>Complex archaea that bridge the gap between prokaryotes and eukaryotes.</title>
        <authorList>
            <person name="Spang A."/>
            <person name="Saw J.H."/>
            <person name="Jorgensen S.L."/>
            <person name="Zaremba-Niedzwiedzka K."/>
            <person name="Martijn J."/>
            <person name="Lind A.E."/>
            <person name="van Eijk R."/>
            <person name="Schleper C."/>
            <person name="Guy L."/>
            <person name="Ettema T.J."/>
        </authorList>
    </citation>
    <scope>NUCLEOTIDE SEQUENCE</scope>
</reference>
<dbReference type="NCBIfam" id="TIGR01537">
    <property type="entry name" value="portal_HK97"/>
    <property type="match status" value="1"/>
</dbReference>
<protein>
    <submittedName>
        <fullName evidence="1">Uncharacterized protein</fullName>
    </submittedName>
</protein>
<dbReference type="EMBL" id="LAZR01004307">
    <property type="protein sequence ID" value="KKN09784.1"/>
    <property type="molecule type" value="Genomic_DNA"/>
</dbReference>
<dbReference type="InterPro" id="IPR006944">
    <property type="entry name" value="Phage/GTA_portal"/>
</dbReference>
<name>A0A0F9MVL7_9ZZZZ</name>
<sequence>MTFFPGAALAPRMHTSVTHEEFDMRDPLSSFWYGPVGQYAETFSAFPIGPESAMRISAVFACVSLLSETFASFPCILSRRTDDKGGKERARDDRRYRTLRRRPNSWQNQINFFANGQTDLGLRGRALGKIIDDGRKLRIEPMLPTRTQIEQLSTGDLRYQYHNPLTKQRETLLQDEVLDVKDLSLDGFTSIARSSLAREAIAVAAAGEAFVGGFFKHDATGRIVFQHPGKLKPDAEAGFEKMIKEKWAGWKNRSRPMLLSNDVEVKEVGTQDASKNFIVDPRKFQVTDVGRFWRVPNILIGLEDRSTSWGTGIEQQLIAFATFTMRSVADRWAAALMQALFTEEEQEEFVVEFLFDDLLRGDLATRTEAYRAFKEIGVLSANEIRRKENMNPREGGDEYQEIPAGTAPGNRAASVEVHQVPAPLIADAAQRIAAADVREVRRRENWKAGPVRWRAWVEEHYASHREYALTVLTPLGAVYRVAPDRVAEIARAISDSGRAALAEGVPVGWLDGGRATVVVALLKEGFTAPMAA</sequence>
<accession>A0A0F9MVL7</accession>
<gene>
    <name evidence="1" type="ORF">LCGC14_1043210</name>
</gene>